<dbReference type="SMART" id="SM00530">
    <property type="entry name" value="HTH_XRE"/>
    <property type="match status" value="1"/>
</dbReference>
<proteinExistence type="predicted"/>
<evidence type="ECO:0000256" key="1">
    <source>
        <dbReference type="ARBA" id="ARBA00023125"/>
    </source>
</evidence>
<dbReference type="PROSITE" id="PS50943">
    <property type="entry name" value="HTH_CROC1"/>
    <property type="match status" value="1"/>
</dbReference>
<evidence type="ECO:0000313" key="4">
    <source>
        <dbReference type="Proteomes" id="UP000005257"/>
    </source>
</evidence>
<dbReference type="CDD" id="cd00093">
    <property type="entry name" value="HTH_XRE"/>
    <property type="match status" value="1"/>
</dbReference>
<dbReference type="GO" id="GO:0003677">
    <property type="term" value="F:DNA binding"/>
    <property type="evidence" value="ECO:0007669"/>
    <property type="project" value="UniProtKB-KW"/>
</dbReference>
<dbReference type="RefSeq" id="WP_000817630.1">
    <property type="nucleotide sequence ID" value="NC_018508.1"/>
</dbReference>
<evidence type="ECO:0000259" key="2">
    <source>
        <dbReference type="PROSITE" id="PS50943"/>
    </source>
</evidence>
<dbReference type="AlphaFoldDB" id="A0A9W3JRB4"/>
<evidence type="ECO:0000313" key="3">
    <source>
        <dbReference type="EMBL" id="AFQ28159.1"/>
    </source>
</evidence>
<dbReference type="Proteomes" id="UP000005257">
    <property type="component" value="Chromosome"/>
</dbReference>
<keyword evidence="1" id="KW-0238">DNA-binding</keyword>
<dbReference type="Pfam" id="PF01381">
    <property type="entry name" value="HTH_3"/>
    <property type="match status" value="1"/>
</dbReference>
<accession>A0A9W3JRB4</accession>
<dbReference type="SUPFAM" id="SSF47413">
    <property type="entry name" value="lambda repressor-like DNA-binding domains"/>
    <property type="match status" value="1"/>
</dbReference>
<dbReference type="EMBL" id="CP003763">
    <property type="protein sequence ID" value="AFQ28159.1"/>
    <property type="molecule type" value="Genomic_DNA"/>
</dbReference>
<sequence length="106" mass="12244">MKRDWLVKIRKQHELTQADIAEALNISPTHYADIESGRRTPGASLAMKIATFLEFPVEWLLLPSYLHNAEKWVLKLAMQMDFPSEEIFLNAFPRIAEKIKSCKKTS</sequence>
<protein>
    <submittedName>
        <fullName evidence="3">Transcriptional regulator</fullName>
    </submittedName>
</protein>
<dbReference type="PANTHER" id="PTHR46558:SF14">
    <property type="entry name" value="HTH-TYPE TRANSCRIPTIONAL REGULATOR ANSR"/>
    <property type="match status" value="1"/>
</dbReference>
<feature type="domain" description="HTH cro/C1-type" evidence="2">
    <location>
        <begin position="6"/>
        <end position="60"/>
    </location>
</feature>
<dbReference type="Gene3D" id="1.10.260.40">
    <property type="entry name" value="lambda repressor-like DNA-binding domains"/>
    <property type="match status" value="1"/>
</dbReference>
<name>A0A9W3JRB4_BACTU</name>
<dbReference type="KEGG" id="btn:BTF1_19950"/>
<organism evidence="3 4">
    <name type="scientific">Bacillus thuringiensis HD-789</name>
    <dbReference type="NCBI Taxonomy" id="1217737"/>
    <lineage>
        <taxon>Bacteria</taxon>
        <taxon>Bacillati</taxon>
        <taxon>Bacillota</taxon>
        <taxon>Bacilli</taxon>
        <taxon>Bacillales</taxon>
        <taxon>Bacillaceae</taxon>
        <taxon>Bacillus</taxon>
        <taxon>Bacillus cereus group</taxon>
    </lineage>
</organism>
<gene>
    <name evidence="3" type="ORF">BTF1_19950</name>
</gene>
<dbReference type="InterPro" id="IPR001387">
    <property type="entry name" value="Cro/C1-type_HTH"/>
</dbReference>
<dbReference type="PANTHER" id="PTHR46558">
    <property type="entry name" value="TRACRIPTIONAL REGULATORY PROTEIN-RELATED-RELATED"/>
    <property type="match status" value="1"/>
</dbReference>
<dbReference type="InterPro" id="IPR010982">
    <property type="entry name" value="Lambda_DNA-bd_dom_sf"/>
</dbReference>
<reference evidence="3 4" key="1">
    <citation type="journal article" date="2013" name="Genome Announc.">
        <title>Complete Genome Sequence of Bacillus thuringiensis Serovar Israelensis Strain HD-789.</title>
        <authorList>
            <person name="Doggett N.A."/>
            <person name="Stubben C.J."/>
            <person name="Chertkov O."/>
            <person name="Bruce D.C."/>
            <person name="Detter J.C."/>
            <person name="Johnson S.L."/>
            <person name="Han C.S."/>
        </authorList>
    </citation>
    <scope>NUCLEOTIDE SEQUENCE [LARGE SCALE GENOMIC DNA]</scope>
    <source>
        <strain evidence="3 4">HD-789</strain>
    </source>
</reference>